<dbReference type="Gene3D" id="2.80.10.50">
    <property type="match status" value="1"/>
</dbReference>
<dbReference type="SUPFAM" id="SSF50370">
    <property type="entry name" value="Ricin B-like lectins"/>
    <property type="match status" value="1"/>
</dbReference>
<organism evidence="2 3">
    <name type="scientific">Mortierella isabellina</name>
    <name type="common">Filamentous fungus</name>
    <name type="synonym">Umbelopsis isabellina</name>
    <dbReference type="NCBI Taxonomy" id="91625"/>
    <lineage>
        <taxon>Eukaryota</taxon>
        <taxon>Fungi</taxon>
        <taxon>Fungi incertae sedis</taxon>
        <taxon>Mucoromycota</taxon>
        <taxon>Mucoromycotina</taxon>
        <taxon>Umbelopsidomycetes</taxon>
        <taxon>Umbelopsidales</taxon>
        <taxon>Umbelopsidaceae</taxon>
        <taxon>Umbelopsis</taxon>
    </lineage>
</organism>
<keyword evidence="3" id="KW-1185">Reference proteome</keyword>
<evidence type="ECO:0000313" key="3">
    <source>
        <dbReference type="Proteomes" id="UP000654370"/>
    </source>
</evidence>
<comment type="caution">
    <text evidence="2">The sequence shown here is derived from an EMBL/GenBank/DDBJ whole genome shotgun (WGS) entry which is preliminary data.</text>
</comment>
<sequence length="169" mass="19071">MLKSLVLYGISAMLLTQGALARHLFTNGKYLIAQAEVHPAYITPAANKHDVIVTSQEHVWEVSFTGGGFYIKSVATGLYMKGLGKQGYENHGDRQKKEEYPVILETNNDPQAWDITEFDVESKSYRVAPIGDHESVLSHHREESSPLILQNKEYGNDATHQLWRFVQVN</sequence>
<dbReference type="OrthoDB" id="10310201at2759"/>
<dbReference type="EMBL" id="JAEPQZ010000005">
    <property type="protein sequence ID" value="KAG2180872.1"/>
    <property type="molecule type" value="Genomic_DNA"/>
</dbReference>
<feature type="signal peptide" evidence="1">
    <location>
        <begin position="1"/>
        <end position="21"/>
    </location>
</feature>
<evidence type="ECO:0008006" key="4">
    <source>
        <dbReference type="Google" id="ProtNLM"/>
    </source>
</evidence>
<gene>
    <name evidence="2" type="ORF">INT43_008451</name>
</gene>
<dbReference type="AlphaFoldDB" id="A0A8H7PV46"/>
<feature type="chain" id="PRO_5034980619" description="Ricin B lectin domain-containing protein" evidence="1">
    <location>
        <begin position="22"/>
        <end position="169"/>
    </location>
</feature>
<name>A0A8H7PV46_MORIS</name>
<evidence type="ECO:0000256" key="1">
    <source>
        <dbReference type="SAM" id="SignalP"/>
    </source>
</evidence>
<evidence type="ECO:0000313" key="2">
    <source>
        <dbReference type="EMBL" id="KAG2180872.1"/>
    </source>
</evidence>
<keyword evidence="1" id="KW-0732">Signal</keyword>
<dbReference type="Proteomes" id="UP000654370">
    <property type="component" value="Unassembled WGS sequence"/>
</dbReference>
<proteinExistence type="predicted"/>
<accession>A0A8H7PV46</accession>
<reference evidence="2" key="1">
    <citation type="submission" date="2020-12" db="EMBL/GenBank/DDBJ databases">
        <title>Metabolic potential, ecology and presence of endohyphal bacteria is reflected in genomic diversity of Mucoromycotina.</title>
        <authorList>
            <person name="Muszewska A."/>
            <person name="Okrasinska A."/>
            <person name="Steczkiewicz K."/>
            <person name="Drgas O."/>
            <person name="Orlowska M."/>
            <person name="Perlinska-Lenart U."/>
            <person name="Aleksandrzak-Piekarczyk T."/>
            <person name="Szatraj K."/>
            <person name="Zielenkiewicz U."/>
            <person name="Pilsyk S."/>
            <person name="Malc E."/>
            <person name="Mieczkowski P."/>
            <person name="Kruszewska J.S."/>
            <person name="Biernat P."/>
            <person name="Pawlowska J."/>
        </authorList>
    </citation>
    <scope>NUCLEOTIDE SEQUENCE</scope>
    <source>
        <strain evidence="2">WA0000067209</strain>
    </source>
</reference>
<protein>
    <recommendedName>
        <fullName evidence="4">Ricin B lectin domain-containing protein</fullName>
    </recommendedName>
</protein>
<dbReference type="InterPro" id="IPR035992">
    <property type="entry name" value="Ricin_B-like_lectins"/>
</dbReference>